<comment type="caution">
    <text evidence="1">The sequence shown here is derived from an EMBL/GenBank/DDBJ whole genome shotgun (WGS) entry which is preliminary data.</text>
</comment>
<dbReference type="PANTHER" id="PTHR35866">
    <property type="entry name" value="PUTATIVE-RELATED"/>
    <property type="match status" value="1"/>
</dbReference>
<dbReference type="EMBL" id="JBEFLD010000002">
    <property type="protein sequence ID" value="MEQ6289976.1"/>
    <property type="molecule type" value="Genomic_DNA"/>
</dbReference>
<organism evidence="1 2">
    <name type="scientific">Vogesella oryzagri</name>
    <dbReference type="NCBI Taxonomy" id="3160864"/>
    <lineage>
        <taxon>Bacteria</taxon>
        <taxon>Pseudomonadati</taxon>
        <taxon>Pseudomonadota</taxon>
        <taxon>Betaproteobacteria</taxon>
        <taxon>Neisseriales</taxon>
        <taxon>Chromobacteriaceae</taxon>
        <taxon>Vogesella</taxon>
    </lineage>
</organism>
<evidence type="ECO:0000313" key="2">
    <source>
        <dbReference type="Proteomes" id="UP001433638"/>
    </source>
</evidence>
<dbReference type="PANTHER" id="PTHR35866:SF1">
    <property type="entry name" value="YKGJ FAMILY CYSTEINE CLUSTER PROTEIN"/>
    <property type="match status" value="1"/>
</dbReference>
<evidence type="ECO:0000313" key="1">
    <source>
        <dbReference type="EMBL" id="MEQ6289976.1"/>
    </source>
</evidence>
<keyword evidence="2" id="KW-1185">Reference proteome</keyword>
<proteinExistence type="predicted"/>
<sequence length="152" mass="17312">MRGCRIFGGFCCQFNALGIAVADIDRLDTWIKYKNGLCSDCMASCCTMPVEVKLPDLVRIGVVDEFELEEPLKNIAKRLEKQRIIQHFNFKHGVFTLAQRSNGDCLYLDAKSRLCTIYEQRPNTCRNHPKIGPRPGYCAYRRNPAHGRKVSA</sequence>
<dbReference type="RefSeq" id="WP_349584865.1">
    <property type="nucleotide sequence ID" value="NZ_JBEFLD010000002.1"/>
</dbReference>
<dbReference type="Pfam" id="PF03692">
    <property type="entry name" value="CxxCxxCC"/>
    <property type="match status" value="1"/>
</dbReference>
<gene>
    <name evidence="1" type="ORF">ABNW52_05025</name>
</gene>
<accession>A0ABV1M1P5</accession>
<reference evidence="1" key="1">
    <citation type="submission" date="2024-06" db="EMBL/GenBank/DDBJ databases">
        <title>Genome sequence of Vogesella sp. MAHUQ-64.</title>
        <authorList>
            <person name="Huq M.A."/>
        </authorList>
    </citation>
    <scope>NUCLEOTIDE SEQUENCE</scope>
    <source>
        <strain evidence="1">MAHUQ-64</strain>
    </source>
</reference>
<protein>
    <submittedName>
        <fullName evidence="1">YkgJ family cysteine cluster protein</fullName>
    </submittedName>
</protein>
<name>A0ABV1M1P5_9NEIS</name>
<dbReference type="InterPro" id="IPR005358">
    <property type="entry name" value="Puta_zinc/iron-chelating_dom"/>
</dbReference>
<dbReference type="Proteomes" id="UP001433638">
    <property type="component" value="Unassembled WGS sequence"/>
</dbReference>